<reference evidence="2 3" key="2">
    <citation type="submission" date="2024-11" db="EMBL/GenBank/DDBJ databases">
        <title>Using genomics to understand microbial adaptation to soil warming.</title>
        <authorList>
            <person name="Deangelis K.M. PhD."/>
        </authorList>
    </citation>
    <scope>NUCLEOTIDE SEQUENCE [LARGE SCALE GENOMIC DNA]</scope>
    <source>
        <strain evidence="2 3">GAS97</strain>
    </source>
</reference>
<organism evidence="2 3">
    <name type="scientific">Caballeronia udeis</name>
    <dbReference type="NCBI Taxonomy" id="1232866"/>
    <lineage>
        <taxon>Bacteria</taxon>
        <taxon>Pseudomonadati</taxon>
        <taxon>Pseudomonadota</taxon>
        <taxon>Betaproteobacteria</taxon>
        <taxon>Burkholderiales</taxon>
        <taxon>Burkholderiaceae</taxon>
        <taxon>Caballeronia</taxon>
    </lineage>
</organism>
<evidence type="ECO:0000256" key="1">
    <source>
        <dbReference type="ARBA" id="ARBA00023002"/>
    </source>
</evidence>
<dbReference type="SUPFAM" id="SSF54292">
    <property type="entry name" value="2Fe-2S ferredoxin-like"/>
    <property type="match status" value="1"/>
</dbReference>
<dbReference type="InterPro" id="IPR036010">
    <property type="entry name" value="2Fe-2S_ferredoxin-like_sf"/>
</dbReference>
<dbReference type="EMBL" id="JBIYDN010000008">
    <property type="protein sequence ID" value="MFK4443081.1"/>
    <property type="molecule type" value="Genomic_DNA"/>
</dbReference>
<name>A0ABW8MKV1_9BURK</name>
<dbReference type="Proteomes" id="UP001620514">
    <property type="component" value="Unassembled WGS sequence"/>
</dbReference>
<gene>
    <name evidence="2" type="ORF">ABH943_003103</name>
</gene>
<protein>
    <submittedName>
        <fullName evidence="2">Molibdopterin-dependent oxidoreductase YjgC</fullName>
    </submittedName>
</protein>
<comment type="caution">
    <text evidence="2">The sequence shown here is derived from an EMBL/GenBank/DDBJ whole genome shotgun (WGS) entry which is preliminary data.</text>
</comment>
<dbReference type="Pfam" id="PF13510">
    <property type="entry name" value="Fer2_4"/>
    <property type="match status" value="1"/>
</dbReference>
<dbReference type="InterPro" id="IPR042204">
    <property type="entry name" value="2Fe-2S-bd_N"/>
</dbReference>
<dbReference type="RefSeq" id="WP_404607586.1">
    <property type="nucleotide sequence ID" value="NZ_JBIYDN010000008.1"/>
</dbReference>
<keyword evidence="1" id="KW-0560">Oxidoreductase</keyword>
<reference evidence="2 3" key="1">
    <citation type="submission" date="2024-10" db="EMBL/GenBank/DDBJ databases">
        <authorList>
            <person name="Deangelis K."/>
            <person name="Huntemann M."/>
            <person name="Clum A."/>
            <person name="Wang J."/>
            <person name="Palaniappan K."/>
            <person name="Ritter S."/>
            <person name="Chen I.-M."/>
            <person name="Stamatis D."/>
            <person name="Reddy T."/>
            <person name="O'Malley R."/>
            <person name="Daum C."/>
            <person name="Ng V."/>
            <person name="Ivanova N."/>
            <person name="Kyrpides N."/>
            <person name="Woyke T."/>
        </authorList>
    </citation>
    <scope>NUCLEOTIDE SEQUENCE [LARGE SCALE GENOMIC DNA]</scope>
    <source>
        <strain evidence="2 3">GAS97</strain>
    </source>
</reference>
<keyword evidence="3" id="KW-1185">Reference proteome</keyword>
<sequence>MFRKLHDPGATVPAVTLTIDGQTVSAEPGDSIAAVLLRLDPPFSRTTPVSGSPRTPYCMMGVCFECLASVDGVASTQTCLVQVREGMQVERQHGRRALTMALSEDVVAGDIEPHDGMPDGVSP</sequence>
<dbReference type="Gene3D" id="3.10.20.440">
    <property type="entry name" value="2Fe-2S iron-sulphur cluster binding domain, sarcosine oxidase, alpha subunit, N-terminal domain"/>
    <property type="match status" value="1"/>
</dbReference>
<evidence type="ECO:0000313" key="2">
    <source>
        <dbReference type="EMBL" id="MFK4443081.1"/>
    </source>
</evidence>
<proteinExistence type="predicted"/>
<accession>A0ABW8MKV1</accession>
<evidence type="ECO:0000313" key="3">
    <source>
        <dbReference type="Proteomes" id="UP001620514"/>
    </source>
</evidence>